<organism evidence="1 2">
    <name type="scientific">Plakobranchus ocellatus</name>
    <dbReference type="NCBI Taxonomy" id="259542"/>
    <lineage>
        <taxon>Eukaryota</taxon>
        <taxon>Metazoa</taxon>
        <taxon>Spiralia</taxon>
        <taxon>Lophotrochozoa</taxon>
        <taxon>Mollusca</taxon>
        <taxon>Gastropoda</taxon>
        <taxon>Heterobranchia</taxon>
        <taxon>Euthyneura</taxon>
        <taxon>Panpulmonata</taxon>
        <taxon>Sacoglossa</taxon>
        <taxon>Placobranchoidea</taxon>
        <taxon>Plakobranchidae</taxon>
        <taxon>Plakobranchus</taxon>
    </lineage>
</organism>
<evidence type="ECO:0000313" key="2">
    <source>
        <dbReference type="Proteomes" id="UP000735302"/>
    </source>
</evidence>
<accession>A0AAV4BI78</accession>
<gene>
    <name evidence="1" type="ORF">PoB_004501300</name>
</gene>
<dbReference type="AlphaFoldDB" id="A0AAV4BI78"/>
<sequence>MRDPASVTAHVSDSGDELVHLCKPPNHKHVFCRPHYDHIFGLRLLREGLDSGCGHICDLLDFDFGHLCDLYPLFDRLNSGYGLVCAFFDFLFWSPL</sequence>
<name>A0AAV4BI78_9GAST</name>
<protein>
    <submittedName>
        <fullName evidence="1">Uncharacterized protein</fullName>
    </submittedName>
</protein>
<dbReference type="EMBL" id="BLXT01004960">
    <property type="protein sequence ID" value="GFO18508.1"/>
    <property type="molecule type" value="Genomic_DNA"/>
</dbReference>
<proteinExistence type="predicted"/>
<reference evidence="1 2" key="1">
    <citation type="journal article" date="2021" name="Elife">
        <title>Chloroplast acquisition without the gene transfer in kleptoplastic sea slugs, Plakobranchus ocellatus.</title>
        <authorList>
            <person name="Maeda T."/>
            <person name="Takahashi S."/>
            <person name="Yoshida T."/>
            <person name="Shimamura S."/>
            <person name="Takaki Y."/>
            <person name="Nagai Y."/>
            <person name="Toyoda A."/>
            <person name="Suzuki Y."/>
            <person name="Arimoto A."/>
            <person name="Ishii H."/>
            <person name="Satoh N."/>
            <person name="Nishiyama T."/>
            <person name="Hasebe M."/>
            <person name="Maruyama T."/>
            <person name="Minagawa J."/>
            <person name="Obokata J."/>
            <person name="Shigenobu S."/>
        </authorList>
    </citation>
    <scope>NUCLEOTIDE SEQUENCE [LARGE SCALE GENOMIC DNA]</scope>
</reference>
<dbReference type="Proteomes" id="UP000735302">
    <property type="component" value="Unassembled WGS sequence"/>
</dbReference>
<evidence type="ECO:0000313" key="1">
    <source>
        <dbReference type="EMBL" id="GFO18508.1"/>
    </source>
</evidence>
<comment type="caution">
    <text evidence="1">The sequence shown here is derived from an EMBL/GenBank/DDBJ whole genome shotgun (WGS) entry which is preliminary data.</text>
</comment>
<keyword evidence="2" id="KW-1185">Reference proteome</keyword>